<evidence type="ECO:0000256" key="2">
    <source>
        <dbReference type="ARBA" id="ARBA00006375"/>
    </source>
</evidence>
<dbReference type="FunFam" id="1.50.40.10:FF:000044">
    <property type="entry name" value="Peroxisomal adenine nucleotide carrier 1"/>
    <property type="match status" value="1"/>
</dbReference>
<dbReference type="Gramene" id="PRQ42167">
    <property type="protein sequence ID" value="PRQ42167"/>
    <property type="gene ID" value="RchiOBHm_Chr3g0454671"/>
</dbReference>
<dbReference type="GO" id="GO:0007031">
    <property type="term" value="P:peroxisome organization"/>
    <property type="evidence" value="ECO:0007669"/>
    <property type="project" value="TreeGrafter"/>
</dbReference>
<dbReference type="Gene3D" id="1.50.40.10">
    <property type="entry name" value="Mitochondrial carrier domain"/>
    <property type="match status" value="1"/>
</dbReference>
<dbReference type="PANTHER" id="PTHR46650">
    <property type="entry name" value="PEROXISOMAL ADENINE NUCLEOTIDE TRANSPORTER 1"/>
    <property type="match status" value="1"/>
</dbReference>
<protein>
    <submittedName>
        <fullName evidence="12">Putative mitochondrial carrier protein</fullName>
    </submittedName>
</protein>
<keyword evidence="5 10" id="KW-0812">Transmembrane</keyword>
<comment type="similarity">
    <text evidence="2 11">Belongs to the mitochondrial carrier (TC 2.A.29) family.</text>
</comment>
<proteinExistence type="inferred from homology"/>
<keyword evidence="6" id="KW-0677">Repeat</keyword>
<evidence type="ECO:0000256" key="4">
    <source>
        <dbReference type="ARBA" id="ARBA00022449"/>
    </source>
</evidence>
<dbReference type="InterPro" id="IPR023395">
    <property type="entry name" value="MCP_dom_sf"/>
</dbReference>
<dbReference type="STRING" id="74649.A0A2P6R6X8"/>
<dbReference type="OrthoDB" id="446044at2759"/>
<dbReference type="GO" id="GO:0015297">
    <property type="term" value="F:antiporter activity"/>
    <property type="evidence" value="ECO:0007669"/>
    <property type="project" value="UniProtKB-KW"/>
</dbReference>
<dbReference type="PRINTS" id="PR00926">
    <property type="entry name" value="MITOCARRIER"/>
</dbReference>
<accession>A0A2P6R6X8</accession>
<evidence type="ECO:0000313" key="12">
    <source>
        <dbReference type="EMBL" id="PRQ42167.1"/>
    </source>
</evidence>
<dbReference type="GO" id="GO:0005778">
    <property type="term" value="C:peroxisomal membrane"/>
    <property type="evidence" value="ECO:0007669"/>
    <property type="project" value="UniProtKB-SubCell"/>
</dbReference>
<dbReference type="GO" id="GO:0015217">
    <property type="term" value="F:ADP transmembrane transporter activity"/>
    <property type="evidence" value="ECO:0007669"/>
    <property type="project" value="InterPro"/>
</dbReference>
<dbReference type="GO" id="GO:0006635">
    <property type="term" value="P:fatty acid beta-oxidation"/>
    <property type="evidence" value="ECO:0007669"/>
    <property type="project" value="InterPro"/>
</dbReference>
<name>A0A2P6R6X8_ROSCH</name>
<dbReference type="SUPFAM" id="SSF103506">
    <property type="entry name" value="Mitochondrial carrier"/>
    <property type="match status" value="1"/>
</dbReference>
<dbReference type="Pfam" id="PF00153">
    <property type="entry name" value="Mito_carr"/>
    <property type="match status" value="3"/>
</dbReference>
<evidence type="ECO:0000256" key="11">
    <source>
        <dbReference type="RuleBase" id="RU000488"/>
    </source>
</evidence>
<dbReference type="PANTHER" id="PTHR46650:SF4">
    <property type="entry name" value="PEROXISOMAL ADENINE NUCLEOTIDE CARRIER 1"/>
    <property type="match status" value="1"/>
</dbReference>
<evidence type="ECO:0000256" key="3">
    <source>
        <dbReference type="ARBA" id="ARBA00022448"/>
    </source>
</evidence>
<comment type="caution">
    <text evidence="12">The sequence shown here is derived from an EMBL/GenBank/DDBJ whole genome shotgun (WGS) entry which is preliminary data.</text>
</comment>
<evidence type="ECO:0000256" key="1">
    <source>
        <dbReference type="ARBA" id="ARBA00004585"/>
    </source>
</evidence>
<dbReference type="OMA" id="PLEMINT"/>
<dbReference type="EMBL" id="PDCK01000041">
    <property type="protein sequence ID" value="PRQ42167.1"/>
    <property type="molecule type" value="Genomic_DNA"/>
</dbReference>
<comment type="subcellular location">
    <subcellularLocation>
        <location evidence="1">Peroxisome membrane</location>
        <topology evidence="1">Multi-pass membrane protein</topology>
    </subcellularLocation>
</comment>
<dbReference type="InterPro" id="IPR002067">
    <property type="entry name" value="MCP"/>
</dbReference>
<keyword evidence="4" id="KW-0050">Antiport</keyword>
<evidence type="ECO:0000256" key="10">
    <source>
        <dbReference type="PROSITE-ProRule" id="PRU00282"/>
    </source>
</evidence>
<feature type="repeat" description="Solcar" evidence="10">
    <location>
        <begin position="272"/>
        <end position="368"/>
    </location>
</feature>
<dbReference type="PROSITE" id="PS50920">
    <property type="entry name" value="SOLCAR"/>
    <property type="match status" value="3"/>
</dbReference>
<feature type="repeat" description="Solcar" evidence="10">
    <location>
        <begin position="174"/>
        <end position="254"/>
    </location>
</feature>
<dbReference type="AlphaFoldDB" id="A0A2P6R6X8"/>
<dbReference type="InterPro" id="IPR018108">
    <property type="entry name" value="MCP_transmembrane"/>
</dbReference>
<dbReference type="Proteomes" id="UP000238479">
    <property type="component" value="Chromosome 3"/>
</dbReference>
<evidence type="ECO:0000256" key="9">
    <source>
        <dbReference type="ARBA" id="ARBA00023140"/>
    </source>
</evidence>
<keyword evidence="3 11" id="KW-0813">Transport</keyword>
<gene>
    <name evidence="12" type="ORF">RchiOBHm_Chr3g0454671</name>
</gene>
<keyword evidence="9" id="KW-0576">Peroxisome</keyword>
<dbReference type="GO" id="GO:0005347">
    <property type="term" value="F:ATP transmembrane transporter activity"/>
    <property type="evidence" value="ECO:0007669"/>
    <property type="project" value="InterPro"/>
</dbReference>
<feature type="repeat" description="Solcar" evidence="10">
    <location>
        <begin position="75"/>
        <end position="164"/>
    </location>
</feature>
<evidence type="ECO:0000256" key="8">
    <source>
        <dbReference type="ARBA" id="ARBA00023136"/>
    </source>
</evidence>
<evidence type="ECO:0000313" key="13">
    <source>
        <dbReference type="Proteomes" id="UP000238479"/>
    </source>
</evidence>
<keyword evidence="13" id="KW-1185">Reference proteome</keyword>
<evidence type="ECO:0000256" key="6">
    <source>
        <dbReference type="ARBA" id="ARBA00022737"/>
    </source>
</evidence>
<evidence type="ECO:0000256" key="7">
    <source>
        <dbReference type="ARBA" id="ARBA00022989"/>
    </source>
</evidence>
<keyword evidence="8 10" id="KW-0472">Membrane</keyword>
<dbReference type="InterPro" id="IPR045900">
    <property type="entry name" value="Peroxisomal_Ade_carrier"/>
</dbReference>
<sequence>MKNTNQSGDGKTKHVFSKCQEDATGSDLPSLFPSTFQRPPHSLYKQTQFYKLRAGFENKQIIKTKKKKKKIRMDLESISEATSGAIGSLLSTTILYPLDTCKTRYQADVRANDQAKYRNLSDVFWEAISTRQVLSLYQGLETKNLQSFISQFVYFYGYSYFKRLYLETSGSKSIGTTANLILAAAAGACTAIATQPLDTASSRMQTSAFGKSKGLWKTLTEGTWSDAFDGLGISLLLTANPAIQYTVFDQLKQRLLKGKQDKLAKGSSPEALSAFSAFVLGAVSKSVATVLTYPAIRCKVMIQAADPDDDDKTKEARPRIRKTIPGTFSAIWKREGIPGYFKGLHAQILKTVLSSALLLMIKEKISATTWVLILAIRRYLFLTRGRVKNA</sequence>
<organism evidence="12 13">
    <name type="scientific">Rosa chinensis</name>
    <name type="common">China rose</name>
    <dbReference type="NCBI Taxonomy" id="74649"/>
    <lineage>
        <taxon>Eukaryota</taxon>
        <taxon>Viridiplantae</taxon>
        <taxon>Streptophyta</taxon>
        <taxon>Embryophyta</taxon>
        <taxon>Tracheophyta</taxon>
        <taxon>Spermatophyta</taxon>
        <taxon>Magnoliopsida</taxon>
        <taxon>eudicotyledons</taxon>
        <taxon>Gunneridae</taxon>
        <taxon>Pentapetalae</taxon>
        <taxon>rosids</taxon>
        <taxon>fabids</taxon>
        <taxon>Rosales</taxon>
        <taxon>Rosaceae</taxon>
        <taxon>Rosoideae</taxon>
        <taxon>Rosoideae incertae sedis</taxon>
        <taxon>Rosa</taxon>
    </lineage>
</organism>
<reference evidence="12 13" key="1">
    <citation type="journal article" date="2018" name="Nat. Genet.">
        <title>The Rosa genome provides new insights in the design of modern roses.</title>
        <authorList>
            <person name="Bendahmane M."/>
        </authorList>
    </citation>
    <scope>NUCLEOTIDE SEQUENCE [LARGE SCALE GENOMIC DNA]</scope>
    <source>
        <strain evidence="13">cv. Old Blush</strain>
    </source>
</reference>
<keyword evidence="7" id="KW-1133">Transmembrane helix</keyword>
<evidence type="ECO:0000256" key="5">
    <source>
        <dbReference type="ARBA" id="ARBA00022692"/>
    </source>
</evidence>